<evidence type="ECO:0000256" key="3">
    <source>
        <dbReference type="ARBA" id="ARBA00016120"/>
    </source>
</evidence>
<organism evidence="16 19">
    <name type="scientific">Sarcoptes scabiei</name>
    <name type="common">Itch mite</name>
    <name type="synonym">Acarus scabiei</name>
    <dbReference type="NCBI Taxonomy" id="52283"/>
    <lineage>
        <taxon>Eukaryota</taxon>
        <taxon>Metazoa</taxon>
        <taxon>Ecdysozoa</taxon>
        <taxon>Arthropoda</taxon>
        <taxon>Chelicerata</taxon>
        <taxon>Arachnida</taxon>
        <taxon>Acari</taxon>
        <taxon>Acariformes</taxon>
        <taxon>Sarcoptiformes</taxon>
        <taxon>Astigmata</taxon>
        <taxon>Psoroptidia</taxon>
        <taxon>Sarcoptoidea</taxon>
        <taxon>Sarcoptidae</taxon>
        <taxon>Sarcoptinae</taxon>
        <taxon>Sarcoptes</taxon>
    </lineage>
</organism>
<keyword evidence="6 14" id="KW-0812">Transmembrane</keyword>
<keyword evidence="8 14" id="KW-0472">Membrane</keyword>
<evidence type="ECO:0000313" key="16">
    <source>
        <dbReference type="EMBL" id="KPM04860.1"/>
    </source>
</evidence>
<gene>
    <name evidence="16" type="ORF">QR98_0033140</name>
    <name evidence="15" type="ORF">SSS_8899</name>
</gene>
<evidence type="ECO:0000256" key="1">
    <source>
        <dbReference type="ARBA" id="ARBA00004644"/>
    </source>
</evidence>
<evidence type="ECO:0000256" key="6">
    <source>
        <dbReference type="ARBA" id="ARBA00022692"/>
    </source>
</evidence>
<evidence type="ECO:0000256" key="10">
    <source>
        <dbReference type="ARBA" id="ARBA00023303"/>
    </source>
</evidence>
<dbReference type="VEuPathDB" id="VectorBase:SSCA003487"/>
<evidence type="ECO:0000256" key="14">
    <source>
        <dbReference type="SAM" id="Phobius"/>
    </source>
</evidence>
<evidence type="ECO:0000256" key="12">
    <source>
        <dbReference type="ARBA" id="ARBA00034111"/>
    </source>
</evidence>
<dbReference type="GO" id="GO:0042734">
    <property type="term" value="C:presynaptic membrane"/>
    <property type="evidence" value="ECO:0007669"/>
    <property type="project" value="UniProtKB-SubCell"/>
</dbReference>
<reference evidence="18" key="2">
    <citation type="journal article" date="2020" name="PLoS Negl. Trop. Dis.">
        <title>High-quality nuclear genome for Sarcoptes scabiei-A critical resource for a neglected parasite.</title>
        <authorList>
            <person name="Korhonen P.K."/>
            <person name="Gasser R.B."/>
            <person name="Ma G."/>
            <person name="Wang T."/>
            <person name="Stroehlein A.J."/>
            <person name="Young N.D."/>
            <person name="Ang C.S."/>
            <person name="Fernando D.D."/>
            <person name="Lu H.C."/>
            <person name="Taylor S."/>
            <person name="Reynolds S.L."/>
            <person name="Mofiz E."/>
            <person name="Najaraj S.H."/>
            <person name="Gowda H."/>
            <person name="Madugundu A."/>
            <person name="Renuse S."/>
            <person name="Holt D."/>
            <person name="Pandey A."/>
            <person name="Papenfuss A.T."/>
            <person name="Fischer K."/>
        </authorList>
    </citation>
    <scope>NUCLEOTIDE SEQUENCE [LARGE SCALE GENOMIC DNA]</scope>
</reference>
<evidence type="ECO:0000256" key="13">
    <source>
        <dbReference type="ARBA" id="ARBA00046506"/>
    </source>
</evidence>
<keyword evidence="4" id="KW-0813">Transport</keyword>
<keyword evidence="10" id="KW-0407">Ion channel</keyword>
<keyword evidence="7 14" id="KW-1133">Transmembrane helix</keyword>
<comment type="subunit">
    <text evidence="13">Homomultimer. Associates with the dally/ magu complex.</text>
</comment>
<evidence type="ECO:0000256" key="9">
    <source>
        <dbReference type="ARBA" id="ARBA00023273"/>
    </source>
</evidence>
<feature type="transmembrane region" description="Helical" evidence="14">
    <location>
        <begin position="34"/>
        <end position="52"/>
    </location>
</feature>
<keyword evidence="11" id="KW-0968">Cytoplasmic vesicle</keyword>
<comment type="similarity">
    <text evidence="2">Belongs to the calcium channel flower family.</text>
</comment>
<reference evidence="17" key="4">
    <citation type="submission" date="2022-06" db="UniProtKB">
        <authorList>
            <consortium name="EnsemblMetazoa"/>
        </authorList>
    </citation>
    <scope>IDENTIFICATION</scope>
</reference>
<evidence type="ECO:0000313" key="19">
    <source>
        <dbReference type="Proteomes" id="UP000616769"/>
    </source>
</evidence>
<dbReference type="AlphaFoldDB" id="A0A132A3C6"/>
<feature type="transmembrane region" description="Helical" evidence="14">
    <location>
        <begin position="120"/>
        <end position="142"/>
    </location>
</feature>
<keyword evidence="4" id="KW-0406">Ion transport</keyword>
<evidence type="ECO:0000256" key="5">
    <source>
        <dbReference type="ARBA" id="ARBA00022673"/>
    </source>
</evidence>
<comment type="subcellular location">
    <subcellularLocation>
        <location evidence="1">Cytoplasmic vesicle</location>
        <location evidence="1">Secretory vesicle</location>
        <location evidence="1">Synaptic vesicle membrane</location>
        <topology evidence="1">Multi-pass membrane protein</topology>
    </subcellularLocation>
    <subcellularLocation>
        <location evidence="12">Presynaptic cell membrane</location>
    </subcellularLocation>
</comment>
<dbReference type="GO" id="GO:0030672">
    <property type="term" value="C:synaptic vesicle membrane"/>
    <property type="evidence" value="ECO:0007669"/>
    <property type="project" value="UniProtKB-SubCell"/>
</dbReference>
<reference evidence="15" key="3">
    <citation type="submission" date="2020-01" db="EMBL/GenBank/DDBJ databases">
        <authorList>
            <person name="Korhonen P.K.K."/>
            <person name="Guangxu M.G."/>
            <person name="Wang T.W."/>
            <person name="Stroehlein A.J.S."/>
            <person name="Young N.D."/>
            <person name="Ang C.-S.A."/>
            <person name="Fernando D.W.F."/>
            <person name="Lu H.L."/>
            <person name="Taylor S.T."/>
            <person name="Ehtesham M.E.M."/>
            <person name="Najaraj S.H.N."/>
            <person name="Harsha G.H.G."/>
            <person name="Madugundu A.M."/>
            <person name="Renuse S.R."/>
            <person name="Holt D.H."/>
            <person name="Pandey A.P."/>
            <person name="Papenfuss A.P."/>
            <person name="Gasser R.B.G."/>
            <person name="Fischer K.F."/>
        </authorList>
    </citation>
    <scope>NUCLEOTIDE SEQUENCE</scope>
    <source>
        <strain evidence="15">SSS_KF_BRIS2020</strain>
    </source>
</reference>
<name>A0A132A3C6_SARSC</name>
<proteinExistence type="inferred from homology"/>
<accession>A0A132A3C6</accession>
<evidence type="ECO:0000256" key="8">
    <source>
        <dbReference type="ARBA" id="ARBA00023136"/>
    </source>
</evidence>
<evidence type="ECO:0000256" key="4">
    <source>
        <dbReference type="ARBA" id="ARBA00022568"/>
    </source>
</evidence>
<dbReference type="GO" id="GO:0016192">
    <property type="term" value="P:vesicle-mediated transport"/>
    <property type="evidence" value="ECO:0007669"/>
    <property type="project" value="TreeGrafter"/>
</dbReference>
<dbReference type="OMA" id="CIELNTI"/>
<dbReference type="Proteomes" id="UP000616769">
    <property type="component" value="Unassembled WGS sequence"/>
</dbReference>
<feature type="transmembrane region" description="Helical" evidence="14">
    <location>
        <begin position="95"/>
        <end position="114"/>
    </location>
</feature>
<sequence>MMDPMSPSASGPGGQGPQSNWWVENWSSQITTGLAIFLVICGIITAISPINVGCIIPGILQLIASGIILSIEAPSFVPFLAFARPVGQFIEGKPYWFKGAFYAVLALIPFIVGLSMGCMGFFFILGFMANGAIAALYGKLILGRKANRDEMRFQAGSGQPYSPTSP</sequence>
<keyword evidence="5" id="KW-0107">Calcium channel</keyword>
<dbReference type="InterPro" id="IPR019365">
    <property type="entry name" value="TVP18/Ca-channel_flower"/>
</dbReference>
<reference evidence="16 19" key="1">
    <citation type="journal article" date="2015" name="Parasit. Vectors">
        <title>Draft genome of the scabies mite.</title>
        <authorList>
            <person name="Rider S.D.Jr."/>
            <person name="Morgan M.S."/>
            <person name="Arlian L.G."/>
        </authorList>
    </citation>
    <scope>NUCLEOTIDE SEQUENCE [LARGE SCALE GENOMIC DNA]</scope>
    <source>
        <strain evidence="16">Arlian Lab</strain>
    </source>
</reference>
<evidence type="ECO:0000256" key="7">
    <source>
        <dbReference type="ARBA" id="ARBA00022989"/>
    </source>
</evidence>
<dbReference type="OrthoDB" id="9934994at2759"/>
<evidence type="ECO:0000256" key="11">
    <source>
        <dbReference type="ARBA" id="ARBA00023329"/>
    </source>
</evidence>
<dbReference type="Pfam" id="PF10233">
    <property type="entry name" value="Cg6151-P"/>
    <property type="match status" value="1"/>
</dbReference>
<dbReference type="PANTHER" id="PTHR13314">
    <property type="entry name" value="CALCIUM CHANNEL FLOWER HOMOLOG"/>
    <property type="match status" value="1"/>
</dbReference>
<keyword evidence="4" id="KW-0109">Calcium transport</keyword>
<dbReference type="EMBL" id="JXLN01010001">
    <property type="protein sequence ID" value="KPM04860.1"/>
    <property type="molecule type" value="Genomic_DNA"/>
</dbReference>
<evidence type="ECO:0000313" key="15">
    <source>
        <dbReference type="EMBL" id="KAF7491142.1"/>
    </source>
</evidence>
<evidence type="ECO:0000256" key="2">
    <source>
        <dbReference type="ARBA" id="ARBA00010023"/>
    </source>
</evidence>
<protein>
    <recommendedName>
        <fullName evidence="3">Calcium channel flower</fullName>
    </recommendedName>
</protein>
<dbReference type="EMBL" id="WVUK01000060">
    <property type="protein sequence ID" value="KAF7491142.1"/>
    <property type="molecule type" value="Genomic_DNA"/>
</dbReference>
<dbReference type="EnsemblMetazoa" id="SSS_8899s_mrna">
    <property type="protein sequence ID" value="KAF7491142.1"/>
    <property type="gene ID" value="SSS_8899"/>
</dbReference>
<dbReference type="PANTHER" id="PTHR13314:SF2">
    <property type="entry name" value="CALCIUM CHANNEL FLOWER HOMOLOG"/>
    <property type="match status" value="1"/>
</dbReference>
<keyword evidence="18" id="KW-1185">Reference proteome</keyword>
<dbReference type="GO" id="GO:0005262">
    <property type="term" value="F:calcium channel activity"/>
    <property type="evidence" value="ECO:0007669"/>
    <property type="project" value="UniProtKB-KW"/>
</dbReference>
<keyword evidence="4" id="KW-0106">Calcium</keyword>
<feature type="transmembrane region" description="Helical" evidence="14">
    <location>
        <begin position="58"/>
        <end position="83"/>
    </location>
</feature>
<evidence type="ECO:0000313" key="17">
    <source>
        <dbReference type="EnsemblMetazoa" id="KAF7491142.1"/>
    </source>
</evidence>
<evidence type="ECO:0000313" key="18">
    <source>
        <dbReference type="Proteomes" id="UP000070412"/>
    </source>
</evidence>
<keyword evidence="9" id="KW-0966">Cell projection</keyword>
<dbReference type="Proteomes" id="UP000070412">
    <property type="component" value="Unassembled WGS sequence"/>
</dbReference>